<dbReference type="NCBIfam" id="TIGR04183">
    <property type="entry name" value="Por_Secre_tail"/>
    <property type="match status" value="1"/>
</dbReference>
<accession>A0AA49GN01</accession>
<dbReference type="InterPro" id="IPR002502">
    <property type="entry name" value="Amidase_domain"/>
</dbReference>
<dbReference type="PANTHER" id="PTHR11022:SF41">
    <property type="entry name" value="PEPTIDOGLYCAN-RECOGNITION PROTEIN LC-RELATED"/>
    <property type="match status" value="1"/>
</dbReference>
<dbReference type="AlphaFoldDB" id="A0AA49GN01"/>
<dbReference type="SMART" id="SM00701">
    <property type="entry name" value="PGRP"/>
    <property type="match status" value="1"/>
</dbReference>
<dbReference type="GO" id="GO:0009253">
    <property type="term" value="P:peptidoglycan catabolic process"/>
    <property type="evidence" value="ECO:0007669"/>
    <property type="project" value="InterPro"/>
</dbReference>
<dbReference type="InterPro" id="IPR006619">
    <property type="entry name" value="PGRP_domain_met/bac"/>
</dbReference>
<dbReference type="InterPro" id="IPR036505">
    <property type="entry name" value="Amidase/PGRP_sf"/>
</dbReference>
<dbReference type="GO" id="GO:0008745">
    <property type="term" value="F:N-acetylmuramoyl-L-alanine amidase activity"/>
    <property type="evidence" value="ECO:0007669"/>
    <property type="project" value="UniProtKB-EC"/>
</dbReference>
<dbReference type="EMBL" id="CP120682">
    <property type="protein sequence ID" value="WKN37850.1"/>
    <property type="molecule type" value="Genomic_DNA"/>
</dbReference>
<dbReference type="InterPro" id="IPR015510">
    <property type="entry name" value="PGRP"/>
</dbReference>
<reference evidence="3" key="2">
    <citation type="journal article" date="2024" name="Antonie Van Leeuwenhoek">
        <title>Roseihalotalea indica gen. nov., sp. nov., a halophilic Bacteroidetes from mesopelagic Southwest Indian Ocean with higher carbohydrate metabolic potential.</title>
        <authorList>
            <person name="Chen B."/>
            <person name="Zhang M."/>
            <person name="Lin D."/>
            <person name="Ye J."/>
            <person name="Tang K."/>
        </authorList>
    </citation>
    <scope>NUCLEOTIDE SEQUENCE</scope>
    <source>
        <strain evidence="3">TK19036</strain>
    </source>
</reference>
<evidence type="ECO:0000313" key="3">
    <source>
        <dbReference type="EMBL" id="WKN37850.1"/>
    </source>
</evidence>
<dbReference type="CDD" id="cd06583">
    <property type="entry name" value="PGRP"/>
    <property type="match status" value="1"/>
</dbReference>
<protein>
    <submittedName>
        <fullName evidence="3">N-acetylmuramoyl-L-alanine amidase</fullName>
        <ecNumber evidence="3">3.5.1.28</ecNumber>
    </submittedName>
</protein>
<sequence>MRKPHQGYVYFILFLLIHSAVWAQNYPKLSIKEVEKRAKYYQQLTAPVEASQTYQVNPKLPFTSLAFRAAMGTNWADTYVIVDQDTFRVQAEEHETEGLSYSQSTLLVWDRPVRQFLLHTGSVQDSIILSLFNAQTGKTTPPALRQERVTAEDPVCEKPTYIPQDEWRAGLPPPSYSRSFTQVEHVIIHHSATYNNLTDYENIVRNIYLFHTQDRGWSDIGYNFLVAPDGTLFEGRSAGSQNIEPDNIQGAHFCGRNSGTMGVCMLGNYNTVEPTDTALATIIKVTSWKLDKENLDPLGIEPHPANSELGVIAGHRNGCSTECPGDNLYARLEAIRTATEERISKGCRDTPQVFNAYPVPTEGILTITLPEADTTATLTLIDLQGQELMLPVLQKSDDQLSLDTSSLPTGMYIVEVRTALAVLTRKILVQ</sequence>
<dbReference type="InterPro" id="IPR026444">
    <property type="entry name" value="Secre_tail"/>
</dbReference>
<evidence type="ECO:0000259" key="2">
    <source>
        <dbReference type="SMART" id="SM00701"/>
    </source>
</evidence>
<keyword evidence="3" id="KW-0378">Hydrolase</keyword>
<dbReference type="EC" id="3.5.1.28" evidence="3"/>
<dbReference type="PANTHER" id="PTHR11022">
    <property type="entry name" value="PEPTIDOGLYCAN RECOGNITION PROTEIN"/>
    <property type="match status" value="1"/>
</dbReference>
<organism evidence="3">
    <name type="scientific">Roseihalotalea indica</name>
    <dbReference type="NCBI Taxonomy" id="2867963"/>
    <lineage>
        <taxon>Bacteria</taxon>
        <taxon>Pseudomonadati</taxon>
        <taxon>Bacteroidota</taxon>
        <taxon>Cytophagia</taxon>
        <taxon>Cytophagales</taxon>
        <taxon>Catalimonadaceae</taxon>
        <taxon>Roseihalotalea</taxon>
    </lineage>
</organism>
<dbReference type="GO" id="GO:0008270">
    <property type="term" value="F:zinc ion binding"/>
    <property type="evidence" value="ECO:0007669"/>
    <property type="project" value="InterPro"/>
</dbReference>
<dbReference type="Pfam" id="PF18962">
    <property type="entry name" value="Por_Secre_tail"/>
    <property type="match status" value="1"/>
</dbReference>
<gene>
    <name evidence="3" type="ORF">K4G66_03895</name>
</gene>
<dbReference type="Gene3D" id="3.40.80.10">
    <property type="entry name" value="Peptidoglycan recognition protein-like"/>
    <property type="match status" value="1"/>
</dbReference>
<dbReference type="Pfam" id="PF01510">
    <property type="entry name" value="Amidase_2"/>
    <property type="match status" value="1"/>
</dbReference>
<evidence type="ECO:0000256" key="1">
    <source>
        <dbReference type="ARBA" id="ARBA00007553"/>
    </source>
</evidence>
<comment type="similarity">
    <text evidence="1">Belongs to the N-acetylmuramoyl-L-alanine amidase 2 family.</text>
</comment>
<name>A0AA49GN01_9BACT</name>
<dbReference type="SUPFAM" id="SSF55846">
    <property type="entry name" value="N-acetylmuramoyl-L-alanine amidase-like"/>
    <property type="match status" value="1"/>
</dbReference>
<reference evidence="3" key="1">
    <citation type="journal article" date="2023" name="Comput. Struct. Biotechnol. J.">
        <title>Discovery of a novel marine Bacteroidetes with a rich repertoire of carbohydrate-active enzymes.</title>
        <authorList>
            <person name="Chen B."/>
            <person name="Liu G."/>
            <person name="Chen Q."/>
            <person name="Wang H."/>
            <person name="Liu L."/>
            <person name="Tang K."/>
        </authorList>
    </citation>
    <scope>NUCLEOTIDE SEQUENCE</scope>
    <source>
        <strain evidence="3">TK19036</strain>
    </source>
</reference>
<feature type="domain" description="Peptidoglycan recognition protein family" evidence="2">
    <location>
        <begin position="159"/>
        <end position="307"/>
    </location>
</feature>
<proteinExistence type="inferred from homology"/>